<evidence type="ECO:0000259" key="2">
    <source>
        <dbReference type="Pfam" id="PF25104"/>
    </source>
</evidence>
<comment type="caution">
    <text evidence="3">The sequence shown here is derived from an EMBL/GenBank/DDBJ whole genome shotgun (WGS) entry which is preliminary data.</text>
</comment>
<dbReference type="Proteomes" id="UP001632038">
    <property type="component" value="Unassembled WGS sequence"/>
</dbReference>
<name>A0ABD3DBU7_9LAMI</name>
<organism evidence="3 4">
    <name type="scientific">Castilleja foliolosa</name>
    <dbReference type="NCBI Taxonomy" id="1961234"/>
    <lineage>
        <taxon>Eukaryota</taxon>
        <taxon>Viridiplantae</taxon>
        <taxon>Streptophyta</taxon>
        <taxon>Embryophyta</taxon>
        <taxon>Tracheophyta</taxon>
        <taxon>Spermatophyta</taxon>
        <taxon>Magnoliopsida</taxon>
        <taxon>eudicotyledons</taxon>
        <taxon>Gunneridae</taxon>
        <taxon>Pentapetalae</taxon>
        <taxon>asterids</taxon>
        <taxon>lamiids</taxon>
        <taxon>Lamiales</taxon>
        <taxon>Orobanchaceae</taxon>
        <taxon>Pedicularideae</taxon>
        <taxon>Castillejinae</taxon>
        <taxon>Castilleja</taxon>
    </lineage>
</organism>
<accession>A0ABD3DBU7</accession>
<dbReference type="PANTHER" id="PTHR36786">
    <property type="entry name" value="2-ISOPROPYLMALATE SYNTHASE"/>
    <property type="match status" value="1"/>
</dbReference>
<keyword evidence="4" id="KW-1185">Reference proteome</keyword>
<feature type="compositionally biased region" description="Basic residues" evidence="1">
    <location>
        <begin position="1"/>
        <end position="14"/>
    </location>
</feature>
<dbReference type="AlphaFoldDB" id="A0ABD3DBU7"/>
<evidence type="ECO:0000313" key="3">
    <source>
        <dbReference type="EMBL" id="KAL3638704.1"/>
    </source>
</evidence>
<feature type="region of interest" description="Disordered" evidence="1">
    <location>
        <begin position="1"/>
        <end position="22"/>
    </location>
</feature>
<feature type="domain" description="DUF7812" evidence="2">
    <location>
        <begin position="136"/>
        <end position="644"/>
    </location>
</feature>
<dbReference type="EMBL" id="JAVIJP010000018">
    <property type="protein sequence ID" value="KAL3638704.1"/>
    <property type="molecule type" value="Genomic_DNA"/>
</dbReference>
<sequence length="807" mass="91863">MDLPKKSRSKKRAQSRSSNGEHSVNFRHLKTLLPVIQSPEGMKPPVLSNLYRLLKNLALNAQWNVNYSVNSHNFDLEMCHDGIKLTFIDISELSGILFRQLEEKFVQLLSSLSRNCDNGESSSNLGLFDAVEIMNLLFRCCLMLLILLGEKQNLVLEKGLILLRIVKKLSLPGMVENTGKHAFVFEESVFRECSPGDNGCSTSSVEGFTASLQFLGPNNPLLFFSSTMLEVIGGNWRIRFLIDFYMVLVDELLVHVLLRSYFKMINAFAATNKTLFSPHSYNEDIGIAVEVLCHHFILSFSQNQAFGDFLGHLFCTHETKLKYPSWAPALSISTSVSLLLSPIMVCTPKLMQAHLISLFSEAVYTKNLKPDRKLTNYFISSFEKSVDLYTKQMPCLEKDSFLNFPKAFFKSCSSRGISYPPPFQFYASPETRKKVDDLISKLDDSGNVKLDNIVFRMKSDLVSSSMRFVKECLRFYSVSSAQDEILPVLSCLVIKASESYDNNEIRSIEQSSLQHLYFLASVLKLMGVSLLQAISCLGHDNNDLSCMKSLKELGSCKEYDFILEIITRFVDLDVSLPLQQHLVYVMSSHSTTTHTRSKMMLLHFSGLMSLGFRCGLDCLVKACLLVILGVLNLFVFEDGNLDAFRSLIDSDQQDFSSGLSLVRLQETLVNQNSSLVVASRFHKIRSLYSRTTRNKDNGNETLSIQELANESADMEAFAGLEEEEEEEEEETEETSNGEIFLRCMLKTSENISDVDDLVDFVECKQGKDYSTWLKNRDRFRKWRFEKSAVLKWKKKKKTWKTVKRRRN</sequence>
<protein>
    <recommendedName>
        <fullName evidence="2">DUF7812 domain-containing protein</fullName>
    </recommendedName>
</protein>
<dbReference type="Pfam" id="PF25104">
    <property type="entry name" value="DUF7812"/>
    <property type="match status" value="1"/>
</dbReference>
<reference evidence="4" key="1">
    <citation type="journal article" date="2024" name="IScience">
        <title>Strigolactones Initiate the Formation of Haustorium-like Structures in Castilleja.</title>
        <authorList>
            <person name="Buerger M."/>
            <person name="Peterson D."/>
            <person name="Chory J."/>
        </authorList>
    </citation>
    <scope>NUCLEOTIDE SEQUENCE [LARGE SCALE GENOMIC DNA]</scope>
</reference>
<proteinExistence type="predicted"/>
<evidence type="ECO:0000256" key="1">
    <source>
        <dbReference type="SAM" id="MobiDB-lite"/>
    </source>
</evidence>
<evidence type="ECO:0000313" key="4">
    <source>
        <dbReference type="Proteomes" id="UP001632038"/>
    </source>
</evidence>
<gene>
    <name evidence="3" type="ORF">CASFOL_016611</name>
</gene>
<dbReference type="InterPro" id="IPR056714">
    <property type="entry name" value="DUF7812"/>
</dbReference>
<dbReference type="PANTHER" id="PTHR36786:SF1">
    <property type="entry name" value="2-ISOPROPYLMALATE SYNTHASE"/>
    <property type="match status" value="1"/>
</dbReference>